<keyword evidence="7" id="KW-0479">Metal-binding</keyword>
<comment type="similarity">
    <text evidence="3">Belongs to the KdsC family.</text>
</comment>
<dbReference type="PIRSF" id="PIRSF006118">
    <property type="entry name" value="KDO8-P_Ptase"/>
    <property type="match status" value="1"/>
</dbReference>
<dbReference type="SUPFAM" id="SSF56784">
    <property type="entry name" value="HAD-like"/>
    <property type="match status" value="1"/>
</dbReference>
<dbReference type="RefSeq" id="WP_243479069.1">
    <property type="nucleotide sequence ID" value="NZ_CP063982.1"/>
</dbReference>
<evidence type="ECO:0000256" key="7">
    <source>
        <dbReference type="ARBA" id="ARBA00022723"/>
    </source>
</evidence>
<dbReference type="PANTHER" id="PTHR21485:SF6">
    <property type="entry name" value="N-ACYLNEURAMINATE CYTIDYLYLTRANSFERASE-RELATED"/>
    <property type="match status" value="1"/>
</dbReference>
<keyword evidence="9" id="KW-0460">Magnesium</keyword>
<organism evidence="12 13">
    <name type="scientific">Orrella daihaiensis</name>
    <dbReference type="NCBI Taxonomy" id="2782176"/>
    <lineage>
        <taxon>Bacteria</taxon>
        <taxon>Pseudomonadati</taxon>
        <taxon>Pseudomonadota</taxon>
        <taxon>Betaproteobacteria</taxon>
        <taxon>Burkholderiales</taxon>
        <taxon>Alcaligenaceae</taxon>
        <taxon>Orrella</taxon>
    </lineage>
</organism>
<dbReference type="EMBL" id="CP063982">
    <property type="protein sequence ID" value="UOD50661.1"/>
    <property type="molecule type" value="Genomic_DNA"/>
</dbReference>
<keyword evidence="8 12" id="KW-0378">Hydrolase</keyword>
<protein>
    <recommendedName>
        <fullName evidence="6">3-deoxy-D-manno-octulosonate 8-phosphate phosphatase KdsC</fullName>
        <ecNumber evidence="5">3.1.3.45</ecNumber>
    </recommendedName>
    <alternativeName>
        <fullName evidence="11">KDO 8-P phosphatase</fullName>
    </alternativeName>
</protein>
<dbReference type="InterPro" id="IPR036412">
    <property type="entry name" value="HAD-like_sf"/>
</dbReference>
<dbReference type="Proteomes" id="UP000831607">
    <property type="component" value="Chromosome"/>
</dbReference>
<evidence type="ECO:0000313" key="13">
    <source>
        <dbReference type="Proteomes" id="UP000831607"/>
    </source>
</evidence>
<proteinExistence type="inferred from homology"/>
<evidence type="ECO:0000256" key="11">
    <source>
        <dbReference type="ARBA" id="ARBA00031051"/>
    </source>
</evidence>
<reference evidence="12 13" key="1">
    <citation type="submission" date="2020-11" db="EMBL/GenBank/DDBJ databases">
        <title>Algicoccus daihaiensis sp.nov., isolated from Daihai Lake in Inner Mongolia.</title>
        <authorList>
            <person name="Kai J."/>
        </authorList>
    </citation>
    <scope>NUCLEOTIDE SEQUENCE [LARGE SCALE GENOMIC DNA]</scope>
    <source>
        <strain evidence="13">f23</strain>
    </source>
</reference>
<evidence type="ECO:0000256" key="6">
    <source>
        <dbReference type="ARBA" id="ARBA00020092"/>
    </source>
</evidence>
<dbReference type="Pfam" id="PF08282">
    <property type="entry name" value="Hydrolase_3"/>
    <property type="match status" value="1"/>
</dbReference>
<dbReference type="NCBIfam" id="TIGR01670">
    <property type="entry name" value="KdsC-phosphatas"/>
    <property type="match status" value="1"/>
</dbReference>
<dbReference type="SFLD" id="SFLDS00003">
    <property type="entry name" value="Haloacid_Dehalogenase"/>
    <property type="match status" value="1"/>
</dbReference>
<dbReference type="Gene3D" id="3.40.50.1000">
    <property type="entry name" value="HAD superfamily/HAD-like"/>
    <property type="match status" value="1"/>
</dbReference>
<evidence type="ECO:0000256" key="3">
    <source>
        <dbReference type="ARBA" id="ARBA00005893"/>
    </source>
</evidence>
<comment type="subunit">
    <text evidence="4">Homotetramer.</text>
</comment>
<dbReference type="CDD" id="cd01630">
    <property type="entry name" value="HAD_KDO-like"/>
    <property type="match status" value="1"/>
</dbReference>
<dbReference type="GO" id="GO:0016787">
    <property type="term" value="F:hydrolase activity"/>
    <property type="evidence" value="ECO:0007669"/>
    <property type="project" value="UniProtKB-KW"/>
</dbReference>
<evidence type="ECO:0000256" key="10">
    <source>
        <dbReference type="ARBA" id="ARBA00022985"/>
    </source>
</evidence>
<comment type="cofactor">
    <cofactor evidence="2">
        <name>Mg(2+)</name>
        <dbReference type="ChEBI" id="CHEBI:18420"/>
    </cofactor>
</comment>
<sequence length="197" mass="20964">MKPLPAHPAEALVLAKLPDTVIDRARQIRLMIFDVDGVLTDGGLWYGEQGEALKRFHVLDGHGLKMLDASGIDVAIITARDGPIVAWRCAELGIRHVRQGVRDKAQALNELAQELGIPKQAVGYMGDDVIDLPAMQQAGLAVTVPNAPAYMAQSAHWTTSQTGGNGAVRECCDVILAAQHKLAPFLMGSTVGAGVIQ</sequence>
<dbReference type="InterPro" id="IPR023214">
    <property type="entry name" value="HAD_sf"/>
</dbReference>
<dbReference type="SFLD" id="SFLDG01136">
    <property type="entry name" value="C1.6:_Phosphoserine_Phosphatas"/>
    <property type="match status" value="1"/>
</dbReference>
<comment type="catalytic activity">
    <reaction evidence="1">
        <text>3-deoxy-alpha-D-manno-2-octulosonate-8-phosphate + H2O = 3-deoxy-alpha-D-manno-oct-2-ulosonate + phosphate</text>
        <dbReference type="Rhea" id="RHEA:11500"/>
        <dbReference type="ChEBI" id="CHEBI:15377"/>
        <dbReference type="ChEBI" id="CHEBI:43474"/>
        <dbReference type="ChEBI" id="CHEBI:85985"/>
        <dbReference type="ChEBI" id="CHEBI:85986"/>
        <dbReference type="EC" id="3.1.3.45"/>
    </reaction>
</comment>
<dbReference type="InterPro" id="IPR050793">
    <property type="entry name" value="CMP-NeuNAc_synthase"/>
</dbReference>
<name>A0ABY4AK54_9BURK</name>
<evidence type="ECO:0000256" key="4">
    <source>
        <dbReference type="ARBA" id="ARBA00011881"/>
    </source>
</evidence>
<dbReference type="PANTHER" id="PTHR21485">
    <property type="entry name" value="HAD SUPERFAMILY MEMBERS CMAS AND KDSC"/>
    <property type="match status" value="1"/>
</dbReference>
<evidence type="ECO:0000256" key="5">
    <source>
        <dbReference type="ARBA" id="ARBA00013066"/>
    </source>
</evidence>
<dbReference type="EC" id="3.1.3.45" evidence="5"/>
<dbReference type="InterPro" id="IPR010023">
    <property type="entry name" value="KdsC_fam"/>
</dbReference>
<evidence type="ECO:0000256" key="2">
    <source>
        <dbReference type="ARBA" id="ARBA00001946"/>
    </source>
</evidence>
<keyword evidence="10" id="KW-0448">Lipopolysaccharide biosynthesis</keyword>
<evidence type="ECO:0000313" key="12">
    <source>
        <dbReference type="EMBL" id="UOD50661.1"/>
    </source>
</evidence>
<evidence type="ECO:0000256" key="1">
    <source>
        <dbReference type="ARBA" id="ARBA00000898"/>
    </source>
</evidence>
<keyword evidence="13" id="KW-1185">Reference proteome</keyword>
<accession>A0ABY4AK54</accession>
<evidence type="ECO:0000256" key="9">
    <source>
        <dbReference type="ARBA" id="ARBA00022842"/>
    </source>
</evidence>
<gene>
    <name evidence="12" type="ORF">DHf2319_01625</name>
</gene>
<evidence type="ECO:0000256" key="8">
    <source>
        <dbReference type="ARBA" id="ARBA00022801"/>
    </source>
</evidence>
<dbReference type="SFLD" id="SFLDG01138">
    <property type="entry name" value="C1.6.2:_Deoxy-d-mannose-octulo"/>
    <property type="match status" value="1"/>
</dbReference>